<keyword evidence="4" id="KW-1185">Reference proteome</keyword>
<evidence type="ECO:0000256" key="1">
    <source>
        <dbReference type="SAM" id="MobiDB-lite"/>
    </source>
</evidence>
<feature type="region of interest" description="Disordered" evidence="1">
    <location>
        <begin position="26"/>
        <end position="53"/>
    </location>
</feature>
<name>A0ABT2JLT2_9ACTN</name>
<evidence type="ECO:0000313" key="4">
    <source>
        <dbReference type="Proteomes" id="UP001156389"/>
    </source>
</evidence>
<feature type="compositionally biased region" description="Polar residues" evidence="1">
    <location>
        <begin position="35"/>
        <end position="44"/>
    </location>
</feature>
<gene>
    <name evidence="3" type="ORF">LHJ74_00660</name>
</gene>
<feature type="chain" id="PRO_5047254620" description="Secreted protein" evidence="2">
    <location>
        <begin position="26"/>
        <end position="174"/>
    </location>
</feature>
<dbReference type="RefSeq" id="WP_260215377.1">
    <property type="nucleotide sequence ID" value="NZ_JAJAGO010000001.1"/>
</dbReference>
<reference evidence="3 4" key="1">
    <citation type="submission" date="2021-10" db="EMBL/GenBank/DDBJ databases">
        <title>Streptomyces gossypii sp. nov., isolated from soil collected from cotton field.</title>
        <authorList>
            <person name="Ge X."/>
            <person name="Chen X."/>
            <person name="Liu W."/>
        </authorList>
    </citation>
    <scope>NUCLEOTIDE SEQUENCE [LARGE SCALE GENOMIC DNA]</scope>
    <source>
        <strain evidence="3 4">N2-109</strain>
    </source>
</reference>
<evidence type="ECO:0000256" key="2">
    <source>
        <dbReference type="SAM" id="SignalP"/>
    </source>
</evidence>
<keyword evidence="2" id="KW-0732">Signal</keyword>
<evidence type="ECO:0008006" key="5">
    <source>
        <dbReference type="Google" id="ProtNLM"/>
    </source>
</evidence>
<dbReference type="EMBL" id="JAJAGO010000001">
    <property type="protein sequence ID" value="MCT2588469.1"/>
    <property type="molecule type" value="Genomic_DNA"/>
</dbReference>
<accession>A0ABT2JLT2</accession>
<evidence type="ECO:0000313" key="3">
    <source>
        <dbReference type="EMBL" id="MCT2588469.1"/>
    </source>
</evidence>
<proteinExistence type="predicted"/>
<comment type="caution">
    <text evidence="3">The sequence shown here is derived from an EMBL/GenBank/DDBJ whole genome shotgun (WGS) entry which is preliminary data.</text>
</comment>
<protein>
    <recommendedName>
        <fullName evidence="5">Secreted protein</fullName>
    </recommendedName>
</protein>
<organism evidence="3 4">
    <name type="scientific">Streptomyces gossypii</name>
    <dbReference type="NCBI Taxonomy" id="2883101"/>
    <lineage>
        <taxon>Bacteria</taxon>
        <taxon>Bacillati</taxon>
        <taxon>Actinomycetota</taxon>
        <taxon>Actinomycetes</taxon>
        <taxon>Kitasatosporales</taxon>
        <taxon>Streptomycetaceae</taxon>
        <taxon>Streptomyces</taxon>
    </lineage>
</organism>
<feature type="signal peptide" evidence="2">
    <location>
        <begin position="1"/>
        <end position="25"/>
    </location>
</feature>
<sequence length="174" mass="18500">MRSRRIAIAALACAFVLIPAGTAAAGSGPAPAPSERNTTKSTAPSAEGNPMSAKAKAGGVCPDAYQIGTTGHITRDGVQIASVKQFYSPECKENYGYLWVWESFREKEDDYDVSIGIYNHDQDETSGKRSWLDSNGQEYWSNGTDTASVCTSAVGTLRPSGSALTYEAASSKRC</sequence>
<dbReference type="Proteomes" id="UP001156389">
    <property type="component" value="Unassembled WGS sequence"/>
</dbReference>